<evidence type="ECO:0000313" key="1">
    <source>
        <dbReference type="EMBL" id="AHJ13139.1"/>
    </source>
</evidence>
<dbReference type="InterPro" id="IPR023385">
    <property type="entry name" value="YopX-like_C"/>
</dbReference>
<dbReference type="AlphaFoldDB" id="A0AA86AME9"/>
<gene>
    <name evidence="1" type="ORF">SMUL_1884</name>
</gene>
<dbReference type="EMBL" id="CP007201">
    <property type="protein sequence ID" value="AHJ13139.1"/>
    <property type="molecule type" value="Genomic_DNA"/>
</dbReference>
<dbReference type="Proteomes" id="UP000019322">
    <property type="component" value="Chromosome"/>
</dbReference>
<proteinExistence type="predicted"/>
<dbReference type="SUPFAM" id="SSF159006">
    <property type="entry name" value="YopX-like"/>
    <property type="match status" value="1"/>
</dbReference>
<sequence length="275" mass="31817">MTLEPSLNFKYVFQNSTTEKVHTEVFHLTRIEEEYFQENNLYRNGCVLIARCPSINTYDKHKKELFDGDILKISGSIYVVKILGSAAALLYPDQDKVFEYFHNLSPNNFVGELVGDIYSMPNLCTLIDQEKKVIALEILEEYKEMDGIVIIPTPRLDKAIAELEMHAKTLPLLDLFLPMLFHSPYELHEKAKELDCVLFEGADDIQYLKHIAAKMYENGYTLFYFKKAFSEIELKHLVMADNFSEAKNKENIYISSNQNTGVLYVVENLKKESKK</sequence>
<evidence type="ECO:0000313" key="2">
    <source>
        <dbReference type="Proteomes" id="UP000019322"/>
    </source>
</evidence>
<accession>A0AA86AME9</accession>
<dbReference type="RefSeq" id="WP_025345011.1">
    <property type="nucleotide sequence ID" value="NZ_CP007201.1"/>
</dbReference>
<dbReference type="KEGG" id="smul:SMUL_1884"/>
<protein>
    <submittedName>
        <fullName evidence="1">Uncharacterized protein</fullName>
    </submittedName>
</protein>
<organism evidence="1 2">
    <name type="scientific">Sulfurospirillum multivorans (strain DM 12446 / JCM 15788 / NBRC 109480)</name>
    <dbReference type="NCBI Taxonomy" id="1150621"/>
    <lineage>
        <taxon>Bacteria</taxon>
        <taxon>Pseudomonadati</taxon>
        <taxon>Campylobacterota</taxon>
        <taxon>Epsilonproteobacteria</taxon>
        <taxon>Campylobacterales</taxon>
        <taxon>Sulfurospirillaceae</taxon>
        <taxon>Sulfurospirillum</taxon>
    </lineage>
</organism>
<reference evidence="1 2" key="1">
    <citation type="journal article" date="2014" name="Environ. Microbiol.">
        <title>Insights into organohalide respiration and the versatile catabolism of Sulfurospirillum multivorans gained from comparative genomics and physiological studies.</title>
        <authorList>
            <person name="Goris T."/>
            <person name="Schubert T."/>
            <person name="Gadkari J."/>
            <person name="Wubet T."/>
            <person name="Tarkka M."/>
            <person name="Buscot F."/>
            <person name="Adrian L."/>
            <person name="Diekert G."/>
        </authorList>
    </citation>
    <scope>NUCLEOTIDE SEQUENCE [LARGE SCALE GENOMIC DNA]</scope>
    <source>
        <strain evidence="2">DM 12446 / JCM 15788 / NBRC 109480</strain>
    </source>
</reference>
<dbReference type="Gene3D" id="2.30.30.290">
    <property type="entry name" value="YopX-like domains"/>
    <property type="match status" value="1"/>
</dbReference>
<name>A0AA86AME9_SULMK</name>